<accession>A0A9P8ULL1</accession>
<evidence type="ECO:0000313" key="7">
    <source>
        <dbReference type="Proteomes" id="UP000758603"/>
    </source>
</evidence>
<dbReference type="PROSITE" id="PS00498">
    <property type="entry name" value="TYROSINASE_2"/>
    <property type="match status" value="1"/>
</dbReference>
<comment type="caution">
    <text evidence="6">The sequence shown here is derived from an EMBL/GenBank/DDBJ whole genome shotgun (WGS) entry which is preliminary data.</text>
</comment>
<dbReference type="AlphaFoldDB" id="A0A9P8ULL1"/>
<dbReference type="GO" id="GO:0046872">
    <property type="term" value="F:metal ion binding"/>
    <property type="evidence" value="ECO:0007669"/>
    <property type="project" value="UniProtKB-KW"/>
</dbReference>
<sequence>MHLCLCTSLLVLIAIKAAAAYVPESTTQTDRLAGLSLIKLTSVVADGTLKKQLAKKGVHQSCSISNLAIRREYSTLLDEEKLTYTNAIKCLMGAPSKIPTDVAPGAKSRYDDFVAIHINQTKTIHNTGNFFSWHRYFTWAFEKALQDECGYQGTIPYWNWGKSAVDPIDSPYLDGSQYSQGGNGIWAPHNCTRPGSLYAPCISPVVEGRGGGCVETGPYVGVEANISSVDTWFDYPNVVAGPFLGYQPRCMRRDILPEFTVKWATDAHLLDLLTNSSYNTIGPFQDRLQAGTGLHSVGHFTYGGDPGGDIYTSPNDPMFWLHHSMIDRTWWIWQNEQPLERAFQIAGTQTMQDSPPSANATVEDIIDIAFVTPRGGPTYGIKNHVSTVAGPYCYIYPSTNSRYVCT</sequence>
<dbReference type="InterPro" id="IPR002227">
    <property type="entry name" value="Tyrosinase_Cu-bd"/>
</dbReference>
<evidence type="ECO:0000259" key="5">
    <source>
        <dbReference type="PROSITE" id="PS00498"/>
    </source>
</evidence>
<dbReference type="Gene3D" id="1.10.1280.10">
    <property type="entry name" value="Di-copper center containing domain from catechol oxidase"/>
    <property type="match status" value="1"/>
</dbReference>
<protein>
    <recommendedName>
        <fullName evidence="4 5">Tyrosinase copper-binding domain-containing protein</fullName>
    </recommendedName>
</protein>
<proteinExistence type="predicted"/>
<dbReference type="GO" id="GO:0016491">
    <property type="term" value="F:oxidoreductase activity"/>
    <property type="evidence" value="ECO:0007669"/>
    <property type="project" value="UniProtKB-KW"/>
</dbReference>
<evidence type="ECO:0000259" key="4">
    <source>
        <dbReference type="PROSITE" id="PS00497"/>
    </source>
</evidence>
<dbReference type="SUPFAM" id="SSF48056">
    <property type="entry name" value="Di-copper centre-containing domain"/>
    <property type="match status" value="1"/>
</dbReference>
<dbReference type="InterPro" id="IPR050316">
    <property type="entry name" value="Tyrosinase/Hemocyanin"/>
</dbReference>
<evidence type="ECO:0000256" key="2">
    <source>
        <dbReference type="ARBA" id="ARBA00023002"/>
    </source>
</evidence>
<organism evidence="6 7">
    <name type="scientific">Truncatella angustata</name>
    <dbReference type="NCBI Taxonomy" id="152316"/>
    <lineage>
        <taxon>Eukaryota</taxon>
        <taxon>Fungi</taxon>
        <taxon>Dikarya</taxon>
        <taxon>Ascomycota</taxon>
        <taxon>Pezizomycotina</taxon>
        <taxon>Sordariomycetes</taxon>
        <taxon>Xylariomycetidae</taxon>
        <taxon>Amphisphaeriales</taxon>
        <taxon>Sporocadaceae</taxon>
        <taxon>Truncatella</taxon>
    </lineage>
</organism>
<feature type="domain" description="Tyrosinase copper-binding" evidence="5">
    <location>
        <begin position="316"/>
        <end position="327"/>
    </location>
</feature>
<evidence type="ECO:0000256" key="3">
    <source>
        <dbReference type="SAM" id="SignalP"/>
    </source>
</evidence>
<evidence type="ECO:0000256" key="1">
    <source>
        <dbReference type="ARBA" id="ARBA00022723"/>
    </source>
</evidence>
<keyword evidence="1" id="KW-0479">Metal-binding</keyword>
<evidence type="ECO:0000313" key="6">
    <source>
        <dbReference type="EMBL" id="KAH6654217.1"/>
    </source>
</evidence>
<feature type="chain" id="PRO_5040273370" description="Tyrosinase copper-binding domain-containing protein" evidence="3">
    <location>
        <begin position="21"/>
        <end position="406"/>
    </location>
</feature>
<dbReference type="PANTHER" id="PTHR11474:SF125">
    <property type="entry name" value="N-ACETYL-6-HYDROXYTRYPTOPHAN OXIDASE IVOB-RELATED"/>
    <property type="match status" value="1"/>
</dbReference>
<dbReference type="GeneID" id="70131636"/>
<keyword evidence="2" id="KW-0560">Oxidoreductase</keyword>
<feature type="signal peptide" evidence="3">
    <location>
        <begin position="1"/>
        <end position="20"/>
    </location>
</feature>
<dbReference type="EMBL" id="JAGPXC010000004">
    <property type="protein sequence ID" value="KAH6654217.1"/>
    <property type="molecule type" value="Genomic_DNA"/>
</dbReference>
<gene>
    <name evidence="6" type="ORF">BKA67DRAFT_564442</name>
</gene>
<dbReference type="Pfam" id="PF00264">
    <property type="entry name" value="Tyrosinase"/>
    <property type="match status" value="1"/>
</dbReference>
<dbReference type="RefSeq" id="XP_045958487.1">
    <property type="nucleotide sequence ID" value="XM_046102744.1"/>
</dbReference>
<keyword evidence="3" id="KW-0732">Signal</keyword>
<dbReference type="InterPro" id="IPR008922">
    <property type="entry name" value="Di-copper_centre_dom_sf"/>
</dbReference>
<reference evidence="6" key="1">
    <citation type="journal article" date="2021" name="Nat. Commun.">
        <title>Genetic determinants of endophytism in the Arabidopsis root mycobiome.</title>
        <authorList>
            <person name="Mesny F."/>
            <person name="Miyauchi S."/>
            <person name="Thiergart T."/>
            <person name="Pickel B."/>
            <person name="Atanasova L."/>
            <person name="Karlsson M."/>
            <person name="Huettel B."/>
            <person name="Barry K.W."/>
            <person name="Haridas S."/>
            <person name="Chen C."/>
            <person name="Bauer D."/>
            <person name="Andreopoulos W."/>
            <person name="Pangilinan J."/>
            <person name="LaButti K."/>
            <person name="Riley R."/>
            <person name="Lipzen A."/>
            <person name="Clum A."/>
            <person name="Drula E."/>
            <person name="Henrissat B."/>
            <person name="Kohler A."/>
            <person name="Grigoriev I.V."/>
            <person name="Martin F.M."/>
            <person name="Hacquard S."/>
        </authorList>
    </citation>
    <scope>NUCLEOTIDE SEQUENCE</scope>
    <source>
        <strain evidence="6">MPI-SDFR-AT-0073</strain>
    </source>
</reference>
<dbReference type="PRINTS" id="PR00092">
    <property type="entry name" value="TYROSINASE"/>
</dbReference>
<dbReference type="PANTHER" id="PTHR11474">
    <property type="entry name" value="TYROSINASE FAMILY MEMBER"/>
    <property type="match status" value="1"/>
</dbReference>
<dbReference type="OrthoDB" id="6132182at2759"/>
<dbReference type="PROSITE" id="PS00497">
    <property type="entry name" value="TYROSINASE_1"/>
    <property type="match status" value="1"/>
</dbReference>
<dbReference type="Proteomes" id="UP000758603">
    <property type="component" value="Unassembled WGS sequence"/>
</dbReference>
<name>A0A9P8ULL1_9PEZI</name>
<feature type="domain" description="Tyrosinase copper-binding" evidence="4">
    <location>
        <begin position="125"/>
        <end position="142"/>
    </location>
</feature>
<keyword evidence="7" id="KW-1185">Reference proteome</keyword>